<protein>
    <submittedName>
        <fullName evidence="1">Uncharacterized protein</fullName>
    </submittedName>
</protein>
<evidence type="ECO:0000313" key="1">
    <source>
        <dbReference type="EMBL" id="MBB6488862.1"/>
    </source>
</evidence>
<organism evidence="1 2">
    <name type="scientific">Rhizobium lusitanum</name>
    <dbReference type="NCBI Taxonomy" id="293958"/>
    <lineage>
        <taxon>Bacteria</taxon>
        <taxon>Pseudomonadati</taxon>
        <taxon>Pseudomonadota</taxon>
        <taxon>Alphaproteobacteria</taxon>
        <taxon>Hyphomicrobiales</taxon>
        <taxon>Rhizobiaceae</taxon>
        <taxon>Rhizobium/Agrobacterium group</taxon>
        <taxon>Rhizobium</taxon>
    </lineage>
</organism>
<dbReference type="Proteomes" id="UP000565576">
    <property type="component" value="Unassembled WGS sequence"/>
</dbReference>
<name>A0A7X0IYC0_9HYPH</name>
<comment type="caution">
    <text evidence="1">The sequence shown here is derived from an EMBL/GenBank/DDBJ whole genome shotgun (WGS) entry which is preliminary data.</text>
</comment>
<dbReference type="EMBL" id="JACHBG010000028">
    <property type="protein sequence ID" value="MBB6488862.1"/>
    <property type="molecule type" value="Genomic_DNA"/>
</dbReference>
<gene>
    <name evidence="1" type="ORF">GGD46_006185</name>
</gene>
<sequence length="114" mass="13011">MTWLSDAGHYLAGIYRVVLRRPYRGVVREGSMPRFIAPKTLYILNEDGDPWQASMVCPCGCGAVLEMNLIADEKAVWRAKIEKDGTGTLHPSVWRQVGCRSHFFIRNGKIRWCE</sequence>
<dbReference type="RefSeq" id="WP_184710663.1">
    <property type="nucleotide sequence ID" value="NZ_JACHBG010000028.1"/>
</dbReference>
<evidence type="ECO:0000313" key="2">
    <source>
        <dbReference type="Proteomes" id="UP000565576"/>
    </source>
</evidence>
<reference evidence="1 2" key="1">
    <citation type="submission" date="2020-08" db="EMBL/GenBank/DDBJ databases">
        <title>Genomic Encyclopedia of Type Strains, Phase IV (KMG-V): Genome sequencing to study the core and pangenomes of soil and plant-associated prokaryotes.</title>
        <authorList>
            <person name="Whitman W."/>
        </authorList>
    </citation>
    <scope>NUCLEOTIDE SEQUENCE [LARGE SCALE GENOMIC DNA]</scope>
    <source>
        <strain evidence="1 2">SEMIA 4060</strain>
    </source>
</reference>
<dbReference type="InterPro" id="IPR045384">
    <property type="entry name" value="DUF6527"/>
</dbReference>
<dbReference type="AlphaFoldDB" id="A0A7X0IYC0"/>
<proteinExistence type="predicted"/>
<accession>A0A7X0IYC0</accession>
<dbReference type="Pfam" id="PF20137">
    <property type="entry name" value="BubE"/>
    <property type="match status" value="1"/>
</dbReference>